<accession>A0A6A5Z5R7</accession>
<keyword evidence="1" id="KW-0812">Transmembrane</keyword>
<dbReference type="OrthoDB" id="5596991at2759"/>
<sequence>MDVLQTTADTGQCHNPYFRQEQLKSLHDILRTNVDDIKASLVQDSGITDVEASTEIARALSLVKQHYNSLEPAKELEQEYLIAKGKDAANRREPWGVVYIDPDLSHTPLFSVIAPLSAALVAGNCVALKIENSRRALPALLRQLLPGAISFDTFALVSSVPQANTLKNAIQVLQQENNEHPEYRQLVSQKRRVIAVVDRSADLSAAAESLVNARFAFAGTSSYAPDLILVNEFVKKEFLELVLRHAIRFLAGSGDIATNDSTSEKQTHNANTDKSLQKLSENARWKLSTITKGERGAVVELTKVSDTRLPLPSKITEPMFCISAITSLDHAIDLVAAGASPETQLLAAYHFAATTHAKYLGQFIEADATFVNHVPSALLLGPAAPAFSALDIEKRYHPSLFTRMSPQFIAQPSTPTSSLFTRKDGAKRAAQLLQDATKEIKVAKRPEWIAHGFFEQGIFIGLGMYGIPLLTCLGASVYFLARAAVRRFL</sequence>
<feature type="domain" description="Aldehyde dehydrogenase" evidence="2">
    <location>
        <begin position="16"/>
        <end position="133"/>
    </location>
</feature>
<dbReference type="InterPro" id="IPR016161">
    <property type="entry name" value="Ald_DH/histidinol_DH"/>
</dbReference>
<dbReference type="SUPFAM" id="SSF53720">
    <property type="entry name" value="ALDH-like"/>
    <property type="match status" value="1"/>
</dbReference>
<keyword evidence="4" id="KW-1185">Reference proteome</keyword>
<keyword evidence="1" id="KW-1133">Transmembrane helix</keyword>
<organism evidence="3 4">
    <name type="scientific">Lophiotrema nucula</name>
    <dbReference type="NCBI Taxonomy" id="690887"/>
    <lineage>
        <taxon>Eukaryota</taxon>
        <taxon>Fungi</taxon>
        <taxon>Dikarya</taxon>
        <taxon>Ascomycota</taxon>
        <taxon>Pezizomycotina</taxon>
        <taxon>Dothideomycetes</taxon>
        <taxon>Pleosporomycetidae</taxon>
        <taxon>Pleosporales</taxon>
        <taxon>Lophiotremataceae</taxon>
        <taxon>Lophiotrema</taxon>
    </lineage>
</organism>
<dbReference type="InterPro" id="IPR016162">
    <property type="entry name" value="Ald_DH_N"/>
</dbReference>
<gene>
    <name evidence="3" type="ORF">BDV96DRAFT_648002</name>
</gene>
<dbReference type="AlphaFoldDB" id="A0A6A5Z5R7"/>
<dbReference type="Proteomes" id="UP000799770">
    <property type="component" value="Unassembled WGS sequence"/>
</dbReference>
<dbReference type="Pfam" id="PF00171">
    <property type="entry name" value="Aldedh"/>
    <property type="match status" value="1"/>
</dbReference>
<dbReference type="InterPro" id="IPR015590">
    <property type="entry name" value="Aldehyde_DH_dom"/>
</dbReference>
<evidence type="ECO:0000313" key="4">
    <source>
        <dbReference type="Proteomes" id="UP000799770"/>
    </source>
</evidence>
<dbReference type="PANTHER" id="PTHR43111:SF1">
    <property type="entry name" value="ALDEHYDE DEHYDROGENASE B-RELATED"/>
    <property type="match status" value="1"/>
</dbReference>
<evidence type="ECO:0000259" key="2">
    <source>
        <dbReference type="Pfam" id="PF00171"/>
    </source>
</evidence>
<evidence type="ECO:0000256" key="1">
    <source>
        <dbReference type="SAM" id="Phobius"/>
    </source>
</evidence>
<reference evidence="3" key="1">
    <citation type="journal article" date="2020" name="Stud. Mycol.">
        <title>101 Dothideomycetes genomes: a test case for predicting lifestyles and emergence of pathogens.</title>
        <authorList>
            <person name="Haridas S."/>
            <person name="Albert R."/>
            <person name="Binder M."/>
            <person name="Bloem J."/>
            <person name="Labutti K."/>
            <person name="Salamov A."/>
            <person name="Andreopoulos B."/>
            <person name="Baker S."/>
            <person name="Barry K."/>
            <person name="Bills G."/>
            <person name="Bluhm B."/>
            <person name="Cannon C."/>
            <person name="Castanera R."/>
            <person name="Culley D."/>
            <person name="Daum C."/>
            <person name="Ezra D."/>
            <person name="Gonzalez J."/>
            <person name="Henrissat B."/>
            <person name="Kuo A."/>
            <person name="Liang C."/>
            <person name="Lipzen A."/>
            <person name="Lutzoni F."/>
            <person name="Magnuson J."/>
            <person name="Mondo S."/>
            <person name="Nolan M."/>
            <person name="Ohm R."/>
            <person name="Pangilinan J."/>
            <person name="Park H.-J."/>
            <person name="Ramirez L."/>
            <person name="Alfaro M."/>
            <person name="Sun H."/>
            <person name="Tritt A."/>
            <person name="Yoshinaga Y."/>
            <person name="Zwiers L.-H."/>
            <person name="Turgeon B."/>
            <person name="Goodwin S."/>
            <person name="Spatafora J."/>
            <person name="Crous P."/>
            <person name="Grigoriev I."/>
        </authorList>
    </citation>
    <scope>NUCLEOTIDE SEQUENCE</scope>
    <source>
        <strain evidence="3">CBS 627.86</strain>
    </source>
</reference>
<feature type="transmembrane region" description="Helical" evidence="1">
    <location>
        <begin position="458"/>
        <end position="481"/>
    </location>
</feature>
<name>A0A6A5Z5R7_9PLEO</name>
<dbReference type="EMBL" id="ML977327">
    <property type="protein sequence ID" value="KAF2113758.1"/>
    <property type="molecule type" value="Genomic_DNA"/>
</dbReference>
<proteinExistence type="predicted"/>
<keyword evidence="1" id="KW-0472">Membrane</keyword>
<dbReference type="PANTHER" id="PTHR43111">
    <property type="entry name" value="ALDEHYDE DEHYDROGENASE B-RELATED"/>
    <property type="match status" value="1"/>
</dbReference>
<dbReference type="InterPro" id="IPR016163">
    <property type="entry name" value="Ald_DH_C"/>
</dbReference>
<dbReference type="GO" id="GO:0016620">
    <property type="term" value="F:oxidoreductase activity, acting on the aldehyde or oxo group of donors, NAD or NADP as acceptor"/>
    <property type="evidence" value="ECO:0007669"/>
    <property type="project" value="InterPro"/>
</dbReference>
<dbReference type="Gene3D" id="3.40.309.10">
    <property type="entry name" value="Aldehyde Dehydrogenase, Chain A, domain 2"/>
    <property type="match status" value="1"/>
</dbReference>
<dbReference type="Gene3D" id="3.40.605.10">
    <property type="entry name" value="Aldehyde Dehydrogenase, Chain A, domain 1"/>
    <property type="match status" value="1"/>
</dbReference>
<protein>
    <submittedName>
        <fullName evidence="3">Aldehyde/histidinol dehydrogenase</fullName>
    </submittedName>
</protein>
<evidence type="ECO:0000313" key="3">
    <source>
        <dbReference type="EMBL" id="KAF2113758.1"/>
    </source>
</evidence>